<dbReference type="PATRIC" id="fig|1187852.3.peg.359"/>
<dbReference type="EC" id="2.8.1.6" evidence="3 13"/>
<comment type="similarity">
    <text evidence="2 13">Belongs to the radical SAM superfamily. Biotin synthase family.</text>
</comment>
<dbReference type="HAMAP" id="MF_01694">
    <property type="entry name" value="BioB"/>
    <property type="match status" value="1"/>
</dbReference>
<comment type="cofactor">
    <cofactor evidence="14">
        <name>[2Fe-2S] cluster</name>
        <dbReference type="ChEBI" id="CHEBI:190135"/>
    </cofactor>
    <text evidence="14">Binds 1 [2Fe-2S] cluster. The cluster is coordinated with 3 cysteines and 1 arginine.</text>
</comment>
<keyword evidence="6 13" id="KW-0949">S-adenosyl-L-methionine</keyword>
<comment type="cofactor">
    <cofactor evidence="13">
        <name>[2Fe-2S] cluster</name>
        <dbReference type="ChEBI" id="CHEBI:190135"/>
    </cofactor>
    <text evidence="13">Binds 1 [2Fe-2S] cluster. The cluster is coordinated with 3 cysteines and 1 arginine.</text>
</comment>
<keyword evidence="7 13" id="KW-0001">2Fe-2S</keyword>
<feature type="binding site" evidence="13 14">
    <location>
        <position position="105"/>
    </location>
    <ligand>
        <name>[2Fe-2S] cluster</name>
        <dbReference type="ChEBI" id="CHEBI:190135"/>
    </ligand>
</feature>
<evidence type="ECO:0000256" key="14">
    <source>
        <dbReference type="PIRSR" id="PIRSR001619-1"/>
    </source>
</evidence>
<dbReference type="SMART" id="SM00729">
    <property type="entry name" value="Elp3"/>
    <property type="match status" value="1"/>
</dbReference>
<feature type="binding site" evidence="13 14">
    <location>
        <position position="269"/>
    </location>
    <ligand>
        <name>[2Fe-2S] cluster</name>
        <dbReference type="ChEBI" id="CHEBI:190135"/>
    </ligand>
</feature>
<dbReference type="Gene3D" id="3.20.20.70">
    <property type="entry name" value="Aldolase class I"/>
    <property type="match status" value="1"/>
</dbReference>
<dbReference type="Pfam" id="PF06968">
    <property type="entry name" value="BATS"/>
    <property type="match status" value="1"/>
</dbReference>
<proteinExistence type="inferred from homology"/>
<dbReference type="GO" id="GO:0009102">
    <property type="term" value="P:biotin biosynthetic process"/>
    <property type="evidence" value="ECO:0007669"/>
    <property type="project" value="UniProtKB-UniRule"/>
</dbReference>
<comment type="caution">
    <text evidence="16">The sequence shown here is derived from an EMBL/GenBank/DDBJ whole genome shotgun (WGS) entry which is preliminary data.</text>
</comment>
<evidence type="ECO:0000256" key="12">
    <source>
        <dbReference type="ARBA" id="ARBA00051157"/>
    </source>
</evidence>
<reference evidence="16 17" key="1">
    <citation type="submission" date="2015-03" db="EMBL/GenBank/DDBJ databases">
        <title>Genome sequencing of Methylobacterium tarhaniae DSM 25844.</title>
        <authorList>
            <person name="Chaudhry V."/>
            <person name="Patil P.B."/>
        </authorList>
    </citation>
    <scope>NUCLEOTIDE SEQUENCE [LARGE SCALE GENOMIC DNA]</scope>
    <source>
        <strain evidence="16 17">DSM 25844</strain>
    </source>
</reference>
<dbReference type="PIRSF" id="PIRSF001619">
    <property type="entry name" value="Biotin_synth"/>
    <property type="match status" value="1"/>
</dbReference>
<evidence type="ECO:0000256" key="7">
    <source>
        <dbReference type="ARBA" id="ARBA00022714"/>
    </source>
</evidence>
<feature type="domain" description="Radical SAM core" evidence="15">
    <location>
        <begin position="45"/>
        <end position="274"/>
    </location>
</feature>
<dbReference type="SUPFAM" id="SSF102114">
    <property type="entry name" value="Radical SAM enzymes"/>
    <property type="match status" value="1"/>
</dbReference>
<dbReference type="AlphaFoldDB" id="A0A0J6TBP7"/>
<keyword evidence="9 13" id="KW-0093">Biotin biosynthesis</keyword>
<dbReference type="PROSITE" id="PS51918">
    <property type="entry name" value="RADICAL_SAM"/>
    <property type="match status" value="1"/>
</dbReference>
<keyword evidence="10 13" id="KW-0408">Iron</keyword>
<evidence type="ECO:0000256" key="9">
    <source>
        <dbReference type="ARBA" id="ARBA00022756"/>
    </source>
</evidence>
<keyword evidence="4 13" id="KW-0004">4Fe-4S</keyword>
<evidence type="ECO:0000313" key="17">
    <source>
        <dbReference type="Proteomes" id="UP000036449"/>
    </source>
</evidence>
<keyword evidence="17" id="KW-1185">Reference proteome</keyword>
<dbReference type="PANTHER" id="PTHR22976">
    <property type="entry name" value="BIOTIN SYNTHASE"/>
    <property type="match status" value="1"/>
</dbReference>
<evidence type="ECO:0000256" key="1">
    <source>
        <dbReference type="ARBA" id="ARBA00004942"/>
    </source>
</evidence>
<evidence type="ECO:0000256" key="4">
    <source>
        <dbReference type="ARBA" id="ARBA00022485"/>
    </source>
</evidence>
<dbReference type="NCBIfam" id="TIGR00433">
    <property type="entry name" value="bioB"/>
    <property type="match status" value="1"/>
</dbReference>
<gene>
    <name evidence="13" type="primary">bioB</name>
    <name evidence="16" type="ORF">VQ03_01755</name>
</gene>
<dbReference type="InterPro" id="IPR013785">
    <property type="entry name" value="Aldolase_TIM"/>
</dbReference>
<feature type="binding site" evidence="13 14">
    <location>
        <position position="64"/>
    </location>
    <ligand>
        <name>[4Fe-4S] cluster</name>
        <dbReference type="ChEBI" id="CHEBI:49883"/>
        <note>4Fe-4S-S-AdoMet</note>
    </ligand>
</feature>
<name>A0A0J6TBP7_9HYPH</name>
<dbReference type="CDD" id="cd01335">
    <property type="entry name" value="Radical_SAM"/>
    <property type="match status" value="1"/>
</dbReference>
<dbReference type="InterPro" id="IPR010722">
    <property type="entry name" value="BATS_dom"/>
</dbReference>
<evidence type="ECO:0000259" key="15">
    <source>
        <dbReference type="PROSITE" id="PS51918"/>
    </source>
</evidence>
<feature type="binding site" evidence="13 14">
    <location>
        <position position="67"/>
    </location>
    <ligand>
        <name>[4Fe-4S] cluster</name>
        <dbReference type="ChEBI" id="CHEBI:49883"/>
        <note>4Fe-4S-S-AdoMet</note>
    </ligand>
</feature>
<feature type="binding site" evidence="13 14">
    <location>
        <position position="60"/>
    </location>
    <ligand>
        <name>[4Fe-4S] cluster</name>
        <dbReference type="ChEBI" id="CHEBI:49883"/>
        <note>4Fe-4S-S-AdoMet</note>
    </ligand>
</feature>
<evidence type="ECO:0000313" key="16">
    <source>
        <dbReference type="EMBL" id="KMO44720.1"/>
    </source>
</evidence>
<feature type="binding site" evidence="13 14">
    <location>
        <position position="137"/>
    </location>
    <ligand>
        <name>[2Fe-2S] cluster</name>
        <dbReference type="ChEBI" id="CHEBI:190135"/>
    </ligand>
</feature>
<dbReference type="UniPathway" id="UPA00078">
    <property type="reaction ID" value="UER00162"/>
</dbReference>
<comment type="pathway">
    <text evidence="1 13">Cofactor biosynthesis; biotin biosynthesis; biotin from 7,8-diaminononanoate: step 2/2.</text>
</comment>
<evidence type="ECO:0000256" key="5">
    <source>
        <dbReference type="ARBA" id="ARBA00022679"/>
    </source>
</evidence>
<keyword evidence="11 13" id="KW-0411">Iron-sulfur</keyword>
<sequence>MIPAHDDGAVRHDWTVEEIEALHDLPLLELVGRANAVHRRHHDPNRIHKASLLSVKTGGCPEDCAYCPQSAHHRGVDLARDRLMDPPSVLAMAARAKAAGAERFCMGAAWRQVRDGAEFDAVVAMVEGVRALGMEACVTLGMLKAHQAARLAQAGLTAYNHNLDTGPDFYGRIVTTRRYQDRLDTLATVREAGIGLCCGGIVGMGEAVADRAGLLRVLASMAPHPESVPINALVPVESTPLADRPRLDPLDLVRMVATARLVLPGSVLRLSAGRAQLGREAQILCFLAGANSVFSGDTLLTTPNAGHDDDAALFAALAPRMRAGTGDVAS</sequence>
<dbReference type="PANTHER" id="PTHR22976:SF2">
    <property type="entry name" value="BIOTIN SYNTHASE, MITOCHONDRIAL"/>
    <property type="match status" value="1"/>
</dbReference>
<evidence type="ECO:0000256" key="6">
    <source>
        <dbReference type="ARBA" id="ARBA00022691"/>
    </source>
</evidence>
<comment type="cofactor">
    <cofactor evidence="13 14">
        <name>[4Fe-4S] cluster</name>
        <dbReference type="ChEBI" id="CHEBI:49883"/>
    </cofactor>
    <text evidence="13 14">Binds 1 [4Fe-4S] cluster. The cluster is coordinated with 3 cysteines and an exchangeable S-adenosyl-L-methionine.</text>
</comment>
<accession>A0A0J6TBP7</accession>
<keyword evidence="5 13" id="KW-0808">Transferase</keyword>
<dbReference type="SFLD" id="SFLDG01278">
    <property type="entry name" value="biotin_synthase_like"/>
    <property type="match status" value="1"/>
</dbReference>
<evidence type="ECO:0000256" key="13">
    <source>
        <dbReference type="HAMAP-Rule" id="MF_01694"/>
    </source>
</evidence>
<evidence type="ECO:0000256" key="11">
    <source>
        <dbReference type="ARBA" id="ARBA00023014"/>
    </source>
</evidence>
<dbReference type="GO" id="GO:0051539">
    <property type="term" value="F:4 iron, 4 sulfur cluster binding"/>
    <property type="evidence" value="ECO:0007669"/>
    <property type="project" value="UniProtKB-KW"/>
</dbReference>
<evidence type="ECO:0000256" key="3">
    <source>
        <dbReference type="ARBA" id="ARBA00012236"/>
    </source>
</evidence>
<dbReference type="InterPro" id="IPR024177">
    <property type="entry name" value="Biotin_synthase"/>
</dbReference>
<evidence type="ECO:0000256" key="8">
    <source>
        <dbReference type="ARBA" id="ARBA00022723"/>
    </source>
</evidence>
<protein>
    <recommendedName>
        <fullName evidence="3 13">Biotin synthase</fullName>
        <ecNumber evidence="3 13">2.8.1.6</ecNumber>
    </recommendedName>
</protein>
<dbReference type="SFLD" id="SFLDF00272">
    <property type="entry name" value="biotin_synthase"/>
    <property type="match status" value="1"/>
</dbReference>
<dbReference type="RefSeq" id="WP_048449132.1">
    <property type="nucleotide sequence ID" value="NZ_LABZ01000011.1"/>
</dbReference>
<dbReference type="InterPro" id="IPR006638">
    <property type="entry name" value="Elp3/MiaA/NifB-like_rSAM"/>
</dbReference>
<organism evidence="16 17">
    <name type="scientific">Methylobacterium tarhaniae</name>
    <dbReference type="NCBI Taxonomy" id="1187852"/>
    <lineage>
        <taxon>Bacteria</taxon>
        <taxon>Pseudomonadati</taxon>
        <taxon>Pseudomonadota</taxon>
        <taxon>Alphaproteobacteria</taxon>
        <taxon>Hyphomicrobiales</taxon>
        <taxon>Methylobacteriaceae</taxon>
        <taxon>Methylobacterium</taxon>
    </lineage>
</organism>
<dbReference type="InterPro" id="IPR002684">
    <property type="entry name" value="Biotin_synth/BioAB"/>
</dbReference>
<dbReference type="EMBL" id="LABZ01000011">
    <property type="protein sequence ID" value="KMO44720.1"/>
    <property type="molecule type" value="Genomic_DNA"/>
</dbReference>
<evidence type="ECO:0000256" key="2">
    <source>
        <dbReference type="ARBA" id="ARBA00010765"/>
    </source>
</evidence>
<dbReference type="SMART" id="SM00876">
    <property type="entry name" value="BATS"/>
    <property type="match status" value="1"/>
</dbReference>
<dbReference type="GO" id="GO:0004076">
    <property type="term" value="F:biotin synthase activity"/>
    <property type="evidence" value="ECO:0007669"/>
    <property type="project" value="UniProtKB-UniRule"/>
</dbReference>
<feature type="binding site" evidence="13 14">
    <location>
        <position position="197"/>
    </location>
    <ligand>
        <name>[2Fe-2S] cluster</name>
        <dbReference type="ChEBI" id="CHEBI:190135"/>
    </ligand>
</feature>
<dbReference type="GO" id="GO:0051537">
    <property type="term" value="F:2 iron, 2 sulfur cluster binding"/>
    <property type="evidence" value="ECO:0007669"/>
    <property type="project" value="UniProtKB-KW"/>
</dbReference>
<dbReference type="Proteomes" id="UP000036449">
    <property type="component" value="Unassembled WGS sequence"/>
</dbReference>
<evidence type="ECO:0000256" key="10">
    <source>
        <dbReference type="ARBA" id="ARBA00023004"/>
    </source>
</evidence>
<keyword evidence="8 13" id="KW-0479">Metal-binding</keyword>
<dbReference type="InterPro" id="IPR058240">
    <property type="entry name" value="rSAM_sf"/>
</dbReference>
<dbReference type="OrthoDB" id="9786826at2"/>
<dbReference type="SFLD" id="SFLDS00029">
    <property type="entry name" value="Radical_SAM"/>
    <property type="match status" value="1"/>
</dbReference>
<dbReference type="InterPro" id="IPR007197">
    <property type="entry name" value="rSAM"/>
</dbReference>
<dbReference type="Pfam" id="PF04055">
    <property type="entry name" value="Radical_SAM"/>
    <property type="match status" value="1"/>
</dbReference>
<dbReference type="SFLD" id="SFLDG01060">
    <property type="entry name" value="BATS_domain_containing"/>
    <property type="match status" value="1"/>
</dbReference>
<comment type="subunit">
    <text evidence="13">Homodimer.</text>
</comment>
<dbReference type="GO" id="GO:0005506">
    <property type="term" value="F:iron ion binding"/>
    <property type="evidence" value="ECO:0007669"/>
    <property type="project" value="UniProtKB-UniRule"/>
</dbReference>
<comment type="function">
    <text evidence="13">Catalyzes the conversion of dethiobiotin (DTB) to biotin by the insertion of a sulfur atom into dethiobiotin via a radical-based mechanism.</text>
</comment>
<comment type="catalytic activity">
    <reaction evidence="12 13">
        <text>(4R,5S)-dethiobiotin + (sulfur carrier)-SH + 2 reduced [2Fe-2S]-[ferredoxin] + 2 S-adenosyl-L-methionine = (sulfur carrier)-H + biotin + 2 5'-deoxyadenosine + 2 L-methionine + 2 oxidized [2Fe-2S]-[ferredoxin]</text>
        <dbReference type="Rhea" id="RHEA:22060"/>
        <dbReference type="Rhea" id="RHEA-COMP:10000"/>
        <dbReference type="Rhea" id="RHEA-COMP:10001"/>
        <dbReference type="Rhea" id="RHEA-COMP:14737"/>
        <dbReference type="Rhea" id="RHEA-COMP:14739"/>
        <dbReference type="ChEBI" id="CHEBI:17319"/>
        <dbReference type="ChEBI" id="CHEBI:29917"/>
        <dbReference type="ChEBI" id="CHEBI:33737"/>
        <dbReference type="ChEBI" id="CHEBI:33738"/>
        <dbReference type="ChEBI" id="CHEBI:57586"/>
        <dbReference type="ChEBI" id="CHEBI:57844"/>
        <dbReference type="ChEBI" id="CHEBI:59789"/>
        <dbReference type="ChEBI" id="CHEBI:64428"/>
        <dbReference type="ChEBI" id="CHEBI:149473"/>
        <dbReference type="EC" id="2.8.1.6"/>
    </reaction>
</comment>